<dbReference type="EMBL" id="CP015878">
    <property type="protein sequence ID" value="ANI17494.1"/>
    <property type="molecule type" value="Genomic_DNA"/>
</dbReference>
<dbReference type="InterPro" id="IPR046373">
    <property type="entry name" value="Acyl-CoA_Oxase/DH_mid-dom_sf"/>
</dbReference>
<name>A0A1A9KJ06_9PSED</name>
<evidence type="ECO:0008006" key="11">
    <source>
        <dbReference type="Google" id="ProtNLM"/>
    </source>
</evidence>
<dbReference type="InterPro" id="IPR006091">
    <property type="entry name" value="Acyl-CoA_Oxase/DH_mid-dom"/>
</dbReference>
<evidence type="ECO:0000259" key="8">
    <source>
        <dbReference type="Pfam" id="PF02770"/>
    </source>
</evidence>
<dbReference type="Pfam" id="PF00441">
    <property type="entry name" value="Acyl-CoA_dh_1"/>
    <property type="match status" value="1"/>
</dbReference>
<protein>
    <recommendedName>
        <fullName evidence="11">Acyl-CoA dehydrogenase</fullName>
    </recommendedName>
</protein>
<reference evidence="9 10" key="1">
    <citation type="submission" date="2016-05" db="EMBL/GenBank/DDBJ databases">
        <title>Genome Sequence of Pseudomonas citronellolis Strain SJTE-3, an Estrogens and Persistent Organic Pollutants degradation strain.</title>
        <authorList>
            <person name="Liang R."/>
        </authorList>
    </citation>
    <scope>NUCLEOTIDE SEQUENCE [LARGE SCALE GENOMIC DNA]</scope>
    <source>
        <strain evidence="9 10">SJTE-3</strain>
    </source>
</reference>
<dbReference type="Gene3D" id="1.20.140.10">
    <property type="entry name" value="Butyryl-CoA Dehydrogenase, subunit A, domain 3"/>
    <property type="match status" value="1"/>
</dbReference>
<evidence type="ECO:0000256" key="6">
    <source>
        <dbReference type="RuleBase" id="RU362125"/>
    </source>
</evidence>
<feature type="domain" description="Acyl-CoA dehydrogenase/oxidase C-terminal" evidence="7">
    <location>
        <begin position="230"/>
        <end position="346"/>
    </location>
</feature>
<comment type="similarity">
    <text evidence="2 6">Belongs to the acyl-CoA dehydrogenase family.</text>
</comment>
<proteinExistence type="inferred from homology"/>
<dbReference type="PANTHER" id="PTHR43884">
    <property type="entry name" value="ACYL-COA DEHYDROGENASE"/>
    <property type="match status" value="1"/>
</dbReference>
<dbReference type="Gene3D" id="2.40.110.10">
    <property type="entry name" value="Butyryl-CoA Dehydrogenase, subunit A, domain 2"/>
    <property type="match status" value="1"/>
</dbReference>
<dbReference type="InterPro" id="IPR036250">
    <property type="entry name" value="AcylCo_DH-like_C"/>
</dbReference>
<dbReference type="InterPro" id="IPR037069">
    <property type="entry name" value="AcylCoA_DH/ox_N_sf"/>
</dbReference>
<dbReference type="SUPFAM" id="SSF56645">
    <property type="entry name" value="Acyl-CoA dehydrogenase NM domain-like"/>
    <property type="match status" value="1"/>
</dbReference>
<dbReference type="InterPro" id="IPR009075">
    <property type="entry name" value="AcylCo_DH/oxidase_C"/>
</dbReference>
<accession>A0A1A9KJ06</accession>
<keyword evidence="4 6" id="KW-0274">FAD</keyword>
<evidence type="ECO:0000256" key="3">
    <source>
        <dbReference type="ARBA" id="ARBA00022630"/>
    </source>
</evidence>
<dbReference type="GO" id="GO:0050660">
    <property type="term" value="F:flavin adenine dinucleotide binding"/>
    <property type="evidence" value="ECO:0007669"/>
    <property type="project" value="InterPro"/>
</dbReference>
<evidence type="ECO:0000259" key="7">
    <source>
        <dbReference type="Pfam" id="PF00441"/>
    </source>
</evidence>
<keyword evidence="3 6" id="KW-0285">Flavoprotein</keyword>
<dbReference type="RefSeq" id="WP_064584405.1">
    <property type="nucleotide sequence ID" value="NZ_CP015878.1"/>
</dbReference>
<dbReference type="Pfam" id="PF02770">
    <property type="entry name" value="Acyl-CoA_dh_M"/>
    <property type="match status" value="1"/>
</dbReference>
<evidence type="ECO:0000313" key="9">
    <source>
        <dbReference type="EMBL" id="ANI17494.1"/>
    </source>
</evidence>
<organism evidence="9 10">
    <name type="scientific">Pseudomonas citronellolis</name>
    <dbReference type="NCBI Taxonomy" id="53408"/>
    <lineage>
        <taxon>Bacteria</taxon>
        <taxon>Pseudomonadati</taxon>
        <taxon>Pseudomonadota</taxon>
        <taxon>Gammaproteobacteria</taxon>
        <taxon>Pseudomonadales</taxon>
        <taxon>Pseudomonadaceae</taxon>
        <taxon>Pseudomonas</taxon>
    </lineage>
</organism>
<dbReference type="PANTHER" id="PTHR43884:SF20">
    <property type="entry name" value="ACYL-COA DEHYDROGENASE FADE28"/>
    <property type="match status" value="1"/>
</dbReference>
<evidence type="ECO:0000256" key="5">
    <source>
        <dbReference type="ARBA" id="ARBA00023002"/>
    </source>
</evidence>
<dbReference type="CDD" id="cd00567">
    <property type="entry name" value="ACAD"/>
    <property type="match status" value="1"/>
</dbReference>
<evidence type="ECO:0000313" key="10">
    <source>
        <dbReference type="Proteomes" id="UP000077748"/>
    </source>
</evidence>
<dbReference type="AlphaFoldDB" id="A0A1A9KJ06"/>
<evidence type="ECO:0000256" key="2">
    <source>
        <dbReference type="ARBA" id="ARBA00009347"/>
    </source>
</evidence>
<dbReference type="Proteomes" id="UP000077748">
    <property type="component" value="Chromosome"/>
</dbReference>
<dbReference type="InterPro" id="IPR009100">
    <property type="entry name" value="AcylCoA_DH/oxidase_NM_dom_sf"/>
</dbReference>
<feature type="domain" description="Acyl-CoA oxidase/dehydrogenase middle" evidence="8">
    <location>
        <begin position="110"/>
        <end position="184"/>
    </location>
</feature>
<sequence length="367" mass="39824">MDFSLSIEQQLLQDNLGRFLRDAPKDREAGGAFWRRLIIEMGLGELLPTVGRATPHVEHALVMEALGRELSREPFLDALMVAGHLLATAGGAAAQQLGEEIRNGRAIPLLAWAEPQMRYDFRFIELAARQRDGQWLLDGRKSMVKAGPLASHFLVAARTAGAPGDAEGLSLFLLPRDTPGLQLSACPTIDDGCAADLELRGVRLPAEALLGEEGAALAELEAARDIAVAGLCAEARGALAQMLEQTRAYLGERRQFGQRLASFQVLQHRLVDMYLHLVKAGSASRLATLSLAQPQRRSRAASSAQVVVASACRFIGQAAVQLHGGMGMCDEVAISHYFRRVTALEREFGGRDFHLARYDALRRGAPC</sequence>
<dbReference type="SUPFAM" id="SSF47203">
    <property type="entry name" value="Acyl-CoA dehydrogenase C-terminal domain-like"/>
    <property type="match status" value="1"/>
</dbReference>
<evidence type="ECO:0000256" key="4">
    <source>
        <dbReference type="ARBA" id="ARBA00022827"/>
    </source>
</evidence>
<evidence type="ECO:0000256" key="1">
    <source>
        <dbReference type="ARBA" id="ARBA00001974"/>
    </source>
</evidence>
<dbReference type="Gene3D" id="1.10.540.10">
    <property type="entry name" value="Acyl-CoA dehydrogenase/oxidase, N-terminal domain"/>
    <property type="match status" value="1"/>
</dbReference>
<gene>
    <name evidence="9" type="ORF">A9C11_27470</name>
</gene>
<dbReference type="GO" id="GO:0003995">
    <property type="term" value="F:acyl-CoA dehydrogenase activity"/>
    <property type="evidence" value="ECO:0007669"/>
    <property type="project" value="TreeGrafter"/>
</dbReference>
<comment type="cofactor">
    <cofactor evidence="1 6">
        <name>FAD</name>
        <dbReference type="ChEBI" id="CHEBI:57692"/>
    </cofactor>
</comment>
<keyword evidence="5 6" id="KW-0560">Oxidoreductase</keyword>